<comment type="caution">
    <text evidence="4">The sequence shown here is derived from an EMBL/GenBank/DDBJ whole genome shotgun (WGS) entry which is preliminary data.</text>
</comment>
<keyword evidence="4" id="KW-0418">Kinase</keyword>
<feature type="transmembrane region" description="Helical" evidence="2">
    <location>
        <begin position="44"/>
        <end position="65"/>
    </location>
</feature>
<evidence type="ECO:0000256" key="2">
    <source>
        <dbReference type="SAM" id="Phobius"/>
    </source>
</evidence>
<dbReference type="AlphaFoldDB" id="A0ABD4DJL1"/>
<dbReference type="Gene3D" id="3.30.565.10">
    <property type="entry name" value="Histidine kinase-like ATPase, C-terminal domain"/>
    <property type="match status" value="1"/>
</dbReference>
<feature type="transmembrane region" description="Helical" evidence="2">
    <location>
        <begin position="12"/>
        <end position="32"/>
    </location>
</feature>
<keyword evidence="4" id="KW-0808">Transferase</keyword>
<proteinExistence type="predicted"/>
<keyword evidence="2" id="KW-1133">Transmembrane helix</keyword>
<name>A0ABD4DJL1_ELIMR</name>
<dbReference type="InterPro" id="IPR050640">
    <property type="entry name" value="Bact_2-comp_sensor_kinase"/>
</dbReference>
<dbReference type="EMBL" id="LNOI01000004">
    <property type="protein sequence ID" value="KUY17316.1"/>
    <property type="molecule type" value="Genomic_DNA"/>
</dbReference>
<gene>
    <name evidence="4" type="ORF">ATB95_13195</name>
</gene>
<evidence type="ECO:0000256" key="1">
    <source>
        <dbReference type="SAM" id="Coils"/>
    </source>
</evidence>
<dbReference type="PANTHER" id="PTHR34220">
    <property type="entry name" value="SENSOR HISTIDINE KINASE YPDA"/>
    <property type="match status" value="1"/>
</dbReference>
<dbReference type="RefSeq" id="WP_059345293.1">
    <property type="nucleotide sequence ID" value="NZ_CP140570.1"/>
</dbReference>
<dbReference type="SUPFAM" id="SSF55874">
    <property type="entry name" value="ATPase domain of HSP90 chaperone/DNA topoisomerase II/histidine kinase"/>
    <property type="match status" value="1"/>
</dbReference>
<reference evidence="4 5" key="1">
    <citation type="submission" date="2015-11" db="EMBL/GenBank/DDBJ databases">
        <authorList>
            <person name="Nicholson A.C."/>
            <person name="Humrighouse B.W."/>
            <person name="Graziano J."/>
            <person name="Lasker B."/>
            <person name="Whitney A.M."/>
            <person name="Mcquiston J.R."/>
        </authorList>
    </citation>
    <scope>NUCLEOTIDE SEQUENCE [LARGE SCALE GENOMIC DNA]</scope>
    <source>
        <strain evidence="4 5">G4071</strain>
    </source>
</reference>
<evidence type="ECO:0000259" key="3">
    <source>
        <dbReference type="Pfam" id="PF06580"/>
    </source>
</evidence>
<keyword evidence="1" id="KW-0175">Coiled coil</keyword>
<feature type="domain" description="Signal transduction histidine kinase internal region" evidence="3">
    <location>
        <begin position="153"/>
        <end position="230"/>
    </location>
</feature>
<evidence type="ECO:0000313" key="5">
    <source>
        <dbReference type="Proteomes" id="UP000064412"/>
    </source>
</evidence>
<dbReference type="InterPro" id="IPR010559">
    <property type="entry name" value="Sig_transdc_His_kin_internal"/>
</dbReference>
<organism evidence="4 5">
    <name type="scientific">Elizabethkingia miricola</name>
    <name type="common">Chryseobacterium miricola</name>
    <dbReference type="NCBI Taxonomy" id="172045"/>
    <lineage>
        <taxon>Bacteria</taxon>
        <taxon>Pseudomonadati</taxon>
        <taxon>Bacteroidota</taxon>
        <taxon>Flavobacteriia</taxon>
        <taxon>Flavobacteriales</taxon>
        <taxon>Weeksellaceae</taxon>
        <taxon>Elizabethkingia</taxon>
    </lineage>
</organism>
<evidence type="ECO:0000313" key="4">
    <source>
        <dbReference type="EMBL" id="KUY17316.1"/>
    </source>
</evidence>
<keyword evidence="2" id="KW-0472">Membrane</keyword>
<sequence>MAKAGKWYKKRYFDEIIFFSAIFILTMLPDFIKPVSMMYLVKNLVFLALLYGQAILHRYFIFPFLMAKKYVYYFVSGILFIILGAGVLLVLDYYWVDPEYYKSADVILFKDFLYNIVLCSISIAAFLSLFLIRNYSRELEKKNKAQLMLSEMNIKYLHAQLNPHFFFNMLNNLYGVSLTEPSRTPELILKLSDLMRYQLENANKDIVNLKEELSFIRNYIAMEKERVGKRCLIEYDIEDKEMKAHHYQIAPLVLITLVENAFKHSLTTEREWFVKIVVQLENGVLRMSVHNSMSDQNLKTSSTGIGLLNIRKRLELLYSGYYMLDIIENAEEYQTNLVLSLKYYNHE</sequence>
<keyword evidence="2" id="KW-0812">Transmembrane</keyword>
<accession>A0ABD4DJL1</accession>
<dbReference type="Proteomes" id="UP000064412">
    <property type="component" value="Unassembled WGS sequence"/>
</dbReference>
<feature type="coiled-coil region" evidence="1">
    <location>
        <begin position="192"/>
        <end position="219"/>
    </location>
</feature>
<feature type="transmembrane region" description="Helical" evidence="2">
    <location>
        <begin position="72"/>
        <end position="96"/>
    </location>
</feature>
<feature type="transmembrane region" description="Helical" evidence="2">
    <location>
        <begin position="112"/>
        <end position="132"/>
    </location>
</feature>
<dbReference type="Pfam" id="PF06580">
    <property type="entry name" value="His_kinase"/>
    <property type="match status" value="1"/>
</dbReference>
<protein>
    <submittedName>
        <fullName evidence="4">Histidine kinase</fullName>
    </submittedName>
</protein>
<dbReference type="PANTHER" id="PTHR34220:SF7">
    <property type="entry name" value="SENSOR HISTIDINE KINASE YPDA"/>
    <property type="match status" value="1"/>
</dbReference>
<dbReference type="GO" id="GO:0016301">
    <property type="term" value="F:kinase activity"/>
    <property type="evidence" value="ECO:0007669"/>
    <property type="project" value="UniProtKB-KW"/>
</dbReference>
<dbReference type="InterPro" id="IPR036890">
    <property type="entry name" value="HATPase_C_sf"/>
</dbReference>